<dbReference type="AlphaFoldDB" id="F2NE17"/>
<dbReference type="Pfam" id="PF13801">
    <property type="entry name" value="Metal_resist"/>
    <property type="match status" value="1"/>
</dbReference>
<dbReference type="KEGG" id="dao:Desac_2772"/>
<keyword evidence="1" id="KW-1133">Transmembrane helix</keyword>
<evidence type="ECO:0000313" key="3">
    <source>
        <dbReference type="Proteomes" id="UP000000483"/>
    </source>
</evidence>
<dbReference type="eggNOG" id="COG3678">
    <property type="taxonomic scope" value="Bacteria"/>
</dbReference>
<evidence type="ECO:0000256" key="1">
    <source>
        <dbReference type="SAM" id="Phobius"/>
    </source>
</evidence>
<keyword evidence="1" id="KW-0812">Transmembrane</keyword>
<sequence>MKKNWLLYLVIFSLALNFGTIGALIYFRTQDTLAHRMEVRPPRPHLGKVLHALNLDEQQKLDLEQRLRLNRQKGHDLLGKLAQQRLQLFHLLQAEKPNEEQIFATVRTINENQHALEQQMVGFLLEAKKILRPEQQQELLHRVGQRLCGPGSCGPPPHRGRGLGGPR</sequence>
<dbReference type="Gene3D" id="1.20.120.1490">
    <property type="match status" value="1"/>
</dbReference>
<dbReference type="InterPro" id="IPR025961">
    <property type="entry name" value="Metal_resist"/>
</dbReference>
<keyword evidence="1" id="KW-0472">Membrane</keyword>
<keyword evidence="3" id="KW-1185">Reference proteome</keyword>
<reference evidence="3" key="2">
    <citation type="submission" date="2011-03" db="EMBL/GenBank/DDBJ databases">
        <title>The complete genome of Desulfobacca acetoxidans DSM 11109.</title>
        <authorList>
            <consortium name="US DOE Joint Genome Institute (JGI-PGF)"/>
            <person name="Lucas S."/>
            <person name="Copeland A."/>
            <person name="Lapidus A."/>
            <person name="Bruce D."/>
            <person name="Goodwin L."/>
            <person name="Pitluck S."/>
            <person name="Peters L."/>
            <person name="Kyrpides N."/>
            <person name="Mavromatis K."/>
            <person name="Ivanova N."/>
            <person name="Ovchinnikova G."/>
            <person name="Teshima H."/>
            <person name="Detter J.C."/>
            <person name="Han C."/>
            <person name="Land M."/>
            <person name="Hauser L."/>
            <person name="Markowitz V."/>
            <person name="Cheng J.-F."/>
            <person name="Hugenholtz P."/>
            <person name="Woyke T."/>
            <person name="Wu D."/>
            <person name="Spring S."/>
            <person name="Schueler E."/>
            <person name="Brambilla E."/>
            <person name="Klenk H.-P."/>
            <person name="Eisen J.A."/>
        </authorList>
    </citation>
    <scope>NUCLEOTIDE SEQUENCE [LARGE SCALE GENOMIC DNA]</scope>
    <source>
        <strain evidence="3">ATCC 700848 / DSM 11109 / ASRB2</strain>
    </source>
</reference>
<protein>
    <recommendedName>
        <fullName evidence="4">Periplasmic heavy metal sensor</fullName>
    </recommendedName>
</protein>
<feature type="transmembrane region" description="Helical" evidence="1">
    <location>
        <begin position="6"/>
        <end position="27"/>
    </location>
</feature>
<evidence type="ECO:0008006" key="4">
    <source>
        <dbReference type="Google" id="ProtNLM"/>
    </source>
</evidence>
<accession>F2NE17</accession>
<dbReference type="EMBL" id="CP002629">
    <property type="protein sequence ID" value="AEB10585.1"/>
    <property type="molecule type" value="Genomic_DNA"/>
</dbReference>
<reference evidence="2 3" key="1">
    <citation type="journal article" date="2011" name="Stand. Genomic Sci.">
        <title>Complete genome sequence of the acetate-degrading sulfate reducer Desulfobacca acetoxidans type strain (ASRB2).</title>
        <authorList>
            <person name="Goker M."/>
            <person name="Teshima H."/>
            <person name="Lapidus A."/>
            <person name="Nolan M."/>
            <person name="Lucas S."/>
            <person name="Hammon N."/>
            <person name="Deshpande S."/>
            <person name="Cheng J.F."/>
            <person name="Tapia R."/>
            <person name="Han C."/>
            <person name="Goodwin L."/>
            <person name="Pitluck S."/>
            <person name="Huntemann M."/>
            <person name="Liolios K."/>
            <person name="Ivanova N."/>
            <person name="Pagani I."/>
            <person name="Mavromatis K."/>
            <person name="Ovchinikova G."/>
            <person name="Pati A."/>
            <person name="Chen A."/>
            <person name="Palaniappan K."/>
            <person name="Land M."/>
            <person name="Hauser L."/>
            <person name="Brambilla E.M."/>
            <person name="Rohde M."/>
            <person name="Spring S."/>
            <person name="Detter J.C."/>
            <person name="Woyke T."/>
            <person name="Bristow J."/>
            <person name="Eisen J.A."/>
            <person name="Markowitz V."/>
            <person name="Hugenholtz P."/>
            <person name="Kyrpides N.C."/>
            <person name="Klenk H.P."/>
        </authorList>
    </citation>
    <scope>NUCLEOTIDE SEQUENCE [LARGE SCALE GENOMIC DNA]</scope>
    <source>
        <strain evidence="3">ATCC 700848 / DSM 11109 / ASRB2</strain>
    </source>
</reference>
<name>F2NE17_DESAR</name>
<dbReference type="Proteomes" id="UP000000483">
    <property type="component" value="Chromosome"/>
</dbReference>
<dbReference type="HOGENOM" id="CLU_1591841_0_0_7"/>
<evidence type="ECO:0000313" key="2">
    <source>
        <dbReference type="EMBL" id="AEB10585.1"/>
    </source>
</evidence>
<dbReference type="RefSeq" id="WP_013707694.1">
    <property type="nucleotide sequence ID" value="NC_015388.1"/>
</dbReference>
<dbReference type="STRING" id="880072.Desac_2772"/>
<proteinExistence type="predicted"/>
<organism evidence="2 3">
    <name type="scientific">Desulfobacca acetoxidans (strain ATCC 700848 / DSM 11109 / ASRB2)</name>
    <dbReference type="NCBI Taxonomy" id="880072"/>
    <lineage>
        <taxon>Bacteria</taxon>
        <taxon>Pseudomonadati</taxon>
        <taxon>Thermodesulfobacteriota</taxon>
        <taxon>Desulfobaccia</taxon>
        <taxon>Desulfobaccales</taxon>
        <taxon>Desulfobaccaceae</taxon>
        <taxon>Desulfobacca</taxon>
    </lineage>
</organism>
<gene>
    <name evidence="2" type="ordered locus">Desac_2772</name>
</gene>